<accession>A0A7C8M6F1</accession>
<dbReference type="EMBL" id="JAADJZ010000010">
    <property type="protein sequence ID" value="KAF2871900.1"/>
    <property type="molecule type" value="Genomic_DNA"/>
</dbReference>
<organism evidence="2 3">
    <name type="scientific">Massariosphaeria phaeospora</name>
    <dbReference type="NCBI Taxonomy" id="100035"/>
    <lineage>
        <taxon>Eukaryota</taxon>
        <taxon>Fungi</taxon>
        <taxon>Dikarya</taxon>
        <taxon>Ascomycota</taxon>
        <taxon>Pezizomycotina</taxon>
        <taxon>Dothideomycetes</taxon>
        <taxon>Pleosporomycetidae</taxon>
        <taxon>Pleosporales</taxon>
        <taxon>Pleosporales incertae sedis</taxon>
        <taxon>Massariosphaeria</taxon>
    </lineage>
</organism>
<gene>
    <name evidence="2" type="ORF">BDV95DRAFT_570884</name>
</gene>
<dbReference type="AlphaFoldDB" id="A0A7C8M6F1"/>
<feature type="transmembrane region" description="Helical" evidence="1">
    <location>
        <begin position="51"/>
        <end position="71"/>
    </location>
</feature>
<proteinExistence type="predicted"/>
<keyword evidence="3" id="KW-1185">Reference proteome</keyword>
<reference evidence="2 3" key="1">
    <citation type="submission" date="2020-01" db="EMBL/GenBank/DDBJ databases">
        <authorList>
            <consortium name="DOE Joint Genome Institute"/>
            <person name="Haridas S."/>
            <person name="Albert R."/>
            <person name="Binder M."/>
            <person name="Bloem J."/>
            <person name="Labutti K."/>
            <person name="Salamov A."/>
            <person name="Andreopoulos B."/>
            <person name="Baker S.E."/>
            <person name="Barry K."/>
            <person name="Bills G."/>
            <person name="Bluhm B.H."/>
            <person name="Cannon C."/>
            <person name="Castanera R."/>
            <person name="Culley D.E."/>
            <person name="Daum C."/>
            <person name="Ezra D."/>
            <person name="Gonzalez J.B."/>
            <person name="Henrissat B."/>
            <person name="Kuo A."/>
            <person name="Liang C."/>
            <person name="Lipzen A."/>
            <person name="Lutzoni F."/>
            <person name="Magnuson J."/>
            <person name="Mondo S."/>
            <person name="Nolan M."/>
            <person name="Ohm R."/>
            <person name="Pangilinan J."/>
            <person name="Park H.-J.H."/>
            <person name="Ramirez L."/>
            <person name="Alfaro M."/>
            <person name="Sun H."/>
            <person name="Tritt A."/>
            <person name="Yoshinaga Y."/>
            <person name="Zwiers L.-H.L."/>
            <person name="Turgeon B.G."/>
            <person name="Goodwin S.B."/>
            <person name="Spatafora J.W."/>
            <person name="Crous P.W."/>
            <person name="Grigoriev I.V."/>
        </authorList>
    </citation>
    <scope>NUCLEOTIDE SEQUENCE [LARGE SCALE GENOMIC DNA]</scope>
    <source>
        <strain evidence="2 3">CBS 611.86</strain>
    </source>
</reference>
<evidence type="ECO:0000313" key="2">
    <source>
        <dbReference type="EMBL" id="KAF2871900.1"/>
    </source>
</evidence>
<dbReference type="Proteomes" id="UP000481861">
    <property type="component" value="Unassembled WGS sequence"/>
</dbReference>
<keyword evidence="1" id="KW-1133">Transmembrane helix</keyword>
<keyword evidence="1" id="KW-0812">Transmembrane</keyword>
<evidence type="ECO:0000313" key="3">
    <source>
        <dbReference type="Proteomes" id="UP000481861"/>
    </source>
</evidence>
<name>A0A7C8M6F1_9PLEO</name>
<keyword evidence="1" id="KW-0472">Membrane</keyword>
<evidence type="ECO:0000256" key="1">
    <source>
        <dbReference type="SAM" id="Phobius"/>
    </source>
</evidence>
<comment type="caution">
    <text evidence="2">The sequence shown here is derived from an EMBL/GenBank/DDBJ whole genome shotgun (WGS) entry which is preliminary data.</text>
</comment>
<protein>
    <submittedName>
        <fullName evidence="2">Uncharacterized protein</fullName>
    </submittedName>
</protein>
<sequence>MHACTTQDSGEKMRDCGENVGCMLSPGWLAGWLAVGRRPSNVHGAAGDFSFLAQILGLMLAGHLGSVVKWANWVIAKMQRWLGWGRCVPALEKFWNADGRVIRSGDLRFLEGWAVCEWRFGGGDVRLLTPVRD</sequence>